<gene>
    <name evidence="3" type="primary">grpE</name>
    <name evidence="7" type="ORF">SD71_00025</name>
</gene>
<dbReference type="Pfam" id="PF01025">
    <property type="entry name" value="GrpE"/>
    <property type="match status" value="1"/>
</dbReference>
<dbReference type="PRINTS" id="PR00773">
    <property type="entry name" value="GRPEPROTEIN"/>
</dbReference>
<keyword evidence="3" id="KW-0963">Cytoplasm</keyword>
<dbReference type="SUPFAM" id="SSF58014">
    <property type="entry name" value="Coiled-coil domain of nucleotide exchange factor GrpE"/>
    <property type="match status" value="1"/>
</dbReference>
<dbReference type="InterPro" id="IPR009012">
    <property type="entry name" value="GrpE_head"/>
</dbReference>
<evidence type="ECO:0000313" key="8">
    <source>
        <dbReference type="Proteomes" id="UP000054526"/>
    </source>
</evidence>
<accession>A0ABR5A9G5</accession>
<evidence type="ECO:0000256" key="1">
    <source>
        <dbReference type="ARBA" id="ARBA00009054"/>
    </source>
</evidence>
<evidence type="ECO:0000256" key="2">
    <source>
        <dbReference type="ARBA" id="ARBA00023186"/>
    </source>
</evidence>
<dbReference type="PROSITE" id="PS01071">
    <property type="entry name" value="GRPE"/>
    <property type="match status" value="1"/>
</dbReference>
<dbReference type="InterPro" id="IPR000740">
    <property type="entry name" value="GrpE"/>
</dbReference>
<proteinExistence type="inferred from homology"/>
<keyword evidence="2 3" id="KW-0143">Chaperone</keyword>
<dbReference type="SUPFAM" id="SSF51064">
    <property type="entry name" value="Head domain of nucleotide exchange factor GrpE"/>
    <property type="match status" value="1"/>
</dbReference>
<comment type="subunit">
    <text evidence="3">Homodimer.</text>
</comment>
<dbReference type="PANTHER" id="PTHR21237">
    <property type="entry name" value="GRPE PROTEIN"/>
    <property type="match status" value="1"/>
</dbReference>
<protein>
    <recommendedName>
        <fullName evidence="3 4">Protein GrpE</fullName>
    </recommendedName>
    <alternativeName>
        <fullName evidence="3">HSP-70 cofactor</fullName>
    </alternativeName>
</protein>
<evidence type="ECO:0000256" key="5">
    <source>
        <dbReference type="RuleBase" id="RU004478"/>
    </source>
</evidence>
<sequence length="182" mass="20626">MSEHQEDSLEENMLSDNDSSPAEAENNVDTGGGEVDRIAELQREAEENHNRYLRAQADFDNFRRRTMKEKEELAQYASLKLVGQLLPVLDNFQRALHTGEGADSASFTKGIEMIYRQLSQVLEDEGLKPMEPVGQPFDPELHQAIMQVETDEYEEGIVVEVVQPGYRMKDKIIRPAMVKVSG</sequence>
<dbReference type="HAMAP" id="MF_01151">
    <property type="entry name" value="GrpE"/>
    <property type="match status" value="1"/>
</dbReference>
<keyword evidence="3 4" id="KW-0346">Stress response</keyword>
<comment type="caution">
    <text evidence="7">The sequence shown here is derived from an EMBL/GenBank/DDBJ whole genome shotgun (WGS) entry which is preliminary data.</text>
</comment>
<dbReference type="Proteomes" id="UP000054526">
    <property type="component" value="Unassembled WGS sequence"/>
</dbReference>
<feature type="region of interest" description="Disordered" evidence="6">
    <location>
        <begin position="1"/>
        <end position="37"/>
    </location>
</feature>
<evidence type="ECO:0000256" key="4">
    <source>
        <dbReference type="RuleBase" id="RU000639"/>
    </source>
</evidence>
<reference evidence="7 8" key="1">
    <citation type="submission" date="2014-12" db="EMBL/GenBank/DDBJ databases">
        <title>Draft genome sequence of Cohnella kolymensis strain B-2846.</title>
        <authorList>
            <person name="Karlyshev A.V."/>
            <person name="Kudryashova E.B."/>
        </authorList>
    </citation>
    <scope>NUCLEOTIDE SEQUENCE [LARGE SCALE GENOMIC DNA]</scope>
    <source>
        <strain evidence="7 8">VKM B-2846</strain>
    </source>
</reference>
<keyword evidence="8" id="KW-1185">Reference proteome</keyword>
<dbReference type="CDD" id="cd00446">
    <property type="entry name" value="GrpE"/>
    <property type="match status" value="1"/>
</dbReference>
<name>A0ABR5A9G5_9BACL</name>
<comment type="subcellular location">
    <subcellularLocation>
        <location evidence="3">Cytoplasm</location>
    </subcellularLocation>
</comment>
<dbReference type="EMBL" id="JXAL01000001">
    <property type="protein sequence ID" value="KIL37696.1"/>
    <property type="molecule type" value="Genomic_DNA"/>
</dbReference>
<dbReference type="NCBIfam" id="NF010738">
    <property type="entry name" value="PRK14140.1"/>
    <property type="match status" value="1"/>
</dbReference>
<dbReference type="InterPro" id="IPR013805">
    <property type="entry name" value="GrpE_CC"/>
</dbReference>
<organism evidence="7 8">
    <name type="scientific">Cohnella kolymensis</name>
    <dbReference type="NCBI Taxonomy" id="1590652"/>
    <lineage>
        <taxon>Bacteria</taxon>
        <taxon>Bacillati</taxon>
        <taxon>Bacillota</taxon>
        <taxon>Bacilli</taxon>
        <taxon>Bacillales</taxon>
        <taxon>Paenibacillaceae</taxon>
        <taxon>Cohnella</taxon>
    </lineage>
</organism>
<evidence type="ECO:0000256" key="3">
    <source>
        <dbReference type="HAMAP-Rule" id="MF_01151"/>
    </source>
</evidence>
<evidence type="ECO:0000256" key="6">
    <source>
        <dbReference type="SAM" id="MobiDB-lite"/>
    </source>
</evidence>
<dbReference type="Gene3D" id="3.90.20.20">
    <property type="match status" value="1"/>
</dbReference>
<comment type="similarity">
    <text evidence="1 3 5">Belongs to the GrpE family.</text>
</comment>
<evidence type="ECO:0000313" key="7">
    <source>
        <dbReference type="EMBL" id="KIL37696.1"/>
    </source>
</evidence>
<dbReference type="Gene3D" id="2.30.22.10">
    <property type="entry name" value="Head domain of nucleotide exchange factor GrpE"/>
    <property type="match status" value="1"/>
</dbReference>
<comment type="function">
    <text evidence="3 4">Participates actively in the response to hyperosmotic and heat shock by preventing the aggregation of stress-denatured proteins, in association with DnaK and GrpE. It is the nucleotide exchange factor for DnaK and may function as a thermosensor. Unfolded proteins bind initially to DnaJ; upon interaction with the DnaJ-bound protein, DnaK hydrolyzes its bound ATP, resulting in the formation of a stable complex. GrpE releases ADP from DnaK; ATP binding to DnaK triggers the release of the substrate protein, thus completing the reaction cycle. Several rounds of ATP-dependent interactions between DnaJ, DnaK and GrpE are required for fully efficient folding.</text>
</comment>
<dbReference type="PANTHER" id="PTHR21237:SF23">
    <property type="entry name" value="GRPE PROTEIN HOMOLOG, MITOCHONDRIAL"/>
    <property type="match status" value="1"/>
</dbReference>